<feature type="domain" description="Peptidase C14 caspase" evidence="2">
    <location>
        <begin position="6"/>
        <end position="242"/>
    </location>
</feature>
<gene>
    <name evidence="3" type="ORF">HGRIS_002476</name>
</gene>
<comment type="similarity">
    <text evidence="1">Belongs to the peptidase C14B family.</text>
</comment>
<organism evidence="3 4">
    <name type="scientific">Hohenbuehelia grisea</name>
    <dbReference type="NCBI Taxonomy" id="104357"/>
    <lineage>
        <taxon>Eukaryota</taxon>
        <taxon>Fungi</taxon>
        <taxon>Dikarya</taxon>
        <taxon>Basidiomycota</taxon>
        <taxon>Agaricomycotina</taxon>
        <taxon>Agaricomycetes</taxon>
        <taxon>Agaricomycetidae</taxon>
        <taxon>Agaricales</taxon>
        <taxon>Pleurotineae</taxon>
        <taxon>Pleurotaceae</taxon>
        <taxon>Hohenbuehelia</taxon>
    </lineage>
</organism>
<reference evidence="4" key="1">
    <citation type="submission" date="2024-06" db="EMBL/GenBank/DDBJ databases">
        <title>Multi-omics analyses provide insights into the biosynthesis of the anticancer antibiotic pleurotin in Hohenbuehelia grisea.</title>
        <authorList>
            <person name="Weaver J.A."/>
            <person name="Alberti F."/>
        </authorList>
    </citation>
    <scope>NUCLEOTIDE SEQUENCE [LARGE SCALE GENOMIC DNA]</scope>
    <source>
        <strain evidence="4">T-177</strain>
    </source>
</reference>
<proteinExistence type="inferred from homology"/>
<evidence type="ECO:0000259" key="2">
    <source>
        <dbReference type="Pfam" id="PF00656"/>
    </source>
</evidence>
<dbReference type="Pfam" id="PF00656">
    <property type="entry name" value="Peptidase_C14"/>
    <property type="match status" value="1"/>
</dbReference>
<name>A0ABR3JKK5_9AGAR</name>
<dbReference type="PANTHER" id="PTHR48104">
    <property type="entry name" value="METACASPASE-4"/>
    <property type="match status" value="1"/>
</dbReference>
<keyword evidence="4" id="KW-1185">Reference proteome</keyword>
<accession>A0ABR3JKK5</accession>
<dbReference type="InterPro" id="IPR011600">
    <property type="entry name" value="Pept_C14_caspase"/>
</dbReference>
<dbReference type="Gene3D" id="3.40.50.1460">
    <property type="match status" value="1"/>
</dbReference>
<dbReference type="EMBL" id="JASNQZ010000006">
    <property type="protein sequence ID" value="KAL0956324.1"/>
    <property type="molecule type" value="Genomic_DNA"/>
</dbReference>
<comment type="caution">
    <text evidence="3">The sequence shown here is derived from an EMBL/GenBank/DDBJ whole genome shotgun (WGS) entry which is preliminary data.</text>
</comment>
<evidence type="ECO:0000313" key="3">
    <source>
        <dbReference type="EMBL" id="KAL0956324.1"/>
    </source>
</evidence>
<dbReference type="Proteomes" id="UP001556367">
    <property type="component" value="Unassembled WGS sequence"/>
</dbReference>
<dbReference type="PANTHER" id="PTHR48104:SF30">
    <property type="entry name" value="METACASPASE-1"/>
    <property type="match status" value="1"/>
</dbReference>
<evidence type="ECO:0000313" key="4">
    <source>
        <dbReference type="Proteomes" id="UP001556367"/>
    </source>
</evidence>
<evidence type="ECO:0000256" key="1">
    <source>
        <dbReference type="ARBA" id="ARBA00009005"/>
    </source>
</evidence>
<sequence>MSSRLFAFIIGVDSYKSGAIWNLESCVDDAKNVQRWLTRHLSVPKDQVLMLLDNHATKQAIEDSFMSHLVNNPAIEHGDAILIYFAGHGSTIPAPADWYDRETRSSDYVEVLCPYDHDTKHAGGRIAGIPDRTVHALLNDLSKAKGDNITMMLDCCFLSGKLQSNTRNRRHLRWTPTSKAKPDDLWAGLWVGARSQPAPRSSGFYQSSSATHVTISACRPGEPAFEGKDGGRFTSALLEADSKLSFHRVTPAQLIDHLLPVMSDVQAPVCSGRHRNRLLFNGVPFITDNRYVAVARDNDKRLRIEIGAIHGIVEGSEFSLHLHNYRGSSNLPITNVKITEVHPTWSFCRTIASVPVPSQAWAKIVLWNNRTQFRVHLRRTFCSFFRRWSLRRKLPAKDDAKPSVGCMNMLRVKQAAQSHLSLGFQGPSLLLKWYDDFVAAHCDRMIRLEKSAGALNYLEKAARFHLHLHRRNPANPLRDLVSMEIFRLDPITWKKVGSNLLENGKARITYEQGAIYSIVMHNRSENDLWPALAYMDPNCCGITMLYHPDPEGLAPPLPKSGRLEIGTGKAGSEAISFLLANELPFDSGFLKLFVATSFTAMGIMEQGPSIALMGSSIANADSRPFITKSDGKELWDTIAASVTITRQFSV</sequence>
<dbReference type="InterPro" id="IPR050452">
    <property type="entry name" value="Metacaspase"/>
</dbReference>
<protein>
    <recommendedName>
        <fullName evidence="2">Peptidase C14 caspase domain-containing protein</fullName>
    </recommendedName>
</protein>